<gene>
    <name evidence="3" type="ORF">I5L03_10095</name>
</gene>
<feature type="region of interest" description="Disordered" evidence="1">
    <location>
        <begin position="20"/>
        <end position="44"/>
    </location>
</feature>
<evidence type="ECO:0000256" key="1">
    <source>
        <dbReference type="SAM" id="MobiDB-lite"/>
    </source>
</evidence>
<dbReference type="RefSeq" id="WP_197921659.1">
    <property type="nucleotide sequence ID" value="NZ_CAWPTA010000008.1"/>
</dbReference>
<evidence type="ECO:0000256" key="2">
    <source>
        <dbReference type="SAM" id="SignalP"/>
    </source>
</evidence>
<proteinExistence type="predicted"/>
<keyword evidence="4" id="KW-1185">Reference proteome</keyword>
<sequence>MLKPIAIFAAAACALSAWSTPASAQSFDRERGDQNSARAEMQAGRNMPIREIERRIIPQMREDDEYIGFEYDPIAQVYRLKFIRNGRMIWVDVDAQTARVLRVSR</sequence>
<evidence type="ECO:0000313" key="4">
    <source>
        <dbReference type="Proteomes" id="UP000602442"/>
    </source>
</evidence>
<feature type="signal peptide" evidence="2">
    <location>
        <begin position="1"/>
        <end position="24"/>
    </location>
</feature>
<evidence type="ECO:0000313" key="3">
    <source>
        <dbReference type="EMBL" id="MBH5322934.1"/>
    </source>
</evidence>
<name>A0ABS0N571_9SPHN</name>
<protein>
    <recommendedName>
        <fullName evidence="5">PepSY domain-containing protein</fullName>
    </recommendedName>
</protein>
<dbReference type="Proteomes" id="UP000602442">
    <property type="component" value="Unassembled WGS sequence"/>
</dbReference>
<feature type="chain" id="PRO_5046698383" description="PepSY domain-containing protein" evidence="2">
    <location>
        <begin position="25"/>
        <end position="105"/>
    </location>
</feature>
<evidence type="ECO:0008006" key="5">
    <source>
        <dbReference type="Google" id="ProtNLM"/>
    </source>
</evidence>
<organism evidence="3 4">
    <name type="scientific">Aurantiacibacter sediminis</name>
    <dbReference type="NCBI Taxonomy" id="2793064"/>
    <lineage>
        <taxon>Bacteria</taxon>
        <taxon>Pseudomonadati</taxon>
        <taxon>Pseudomonadota</taxon>
        <taxon>Alphaproteobacteria</taxon>
        <taxon>Sphingomonadales</taxon>
        <taxon>Erythrobacteraceae</taxon>
        <taxon>Aurantiacibacter</taxon>
    </lineage>
</organism>
<reference evidence="3 4" key="1">
    <citation type="submission" date="2020-11" db="EMBL/GenBank/DDBJ databases">
        <title>Erythrobacter sediminis sp. nov., a marine bacterium from a tidal flat of Garorim Bay.</title>
        <authorList>
            <person name="Kim D."/>
            <person name="Yoo Y."/>
            <person name="Kim J.-J."/>
        </authorList>
    </citation>
    <scope>NUCLEOTIDE SEQUENCE [LARGE SCALE GENOMIC DNA]</scope>
    <source>
        <strain evidence="3 4">JGD-13</strain>
    </source>
</reference>
<comment type="caution">
    <text evidence="3">The sequence shown here is derived from an EMBL/GenBank/DDBJ whole genome shotgun (WGS) entry which is preliminary data.</text>
</comment>
<keyword evidence="2" id="KW-0732">Signal</keyword>
<dbReference type="EMBL" id="JAEANY010000003">
    <property type="protein sequence ID" value="MBH5322934.1"/>
    <property type="molecule type" value="Genomic_DNA"/>
</dbReference>
<accession>A0ABS0N571</accession>